<dbReference type="EMBL" id="LLXX01000175">
    <property type="protein sequence ID" value="KRQ98793.1"/>
    <property type="molecule type" value="Genomic_DNA"/>
</dbReference>
<accession>A0A0R3KRE8</accession>
<name>A0A0R3KRE8_9BRAD</name>
<comment type="caution">
    <text evidence="1">The sequence shown here is derived from an EMBL/GenBank/DDBJ whole genome shotgun (WGS) entry which is preliminary data.</text>
</comment>
<evidence type="ECO:0000313" key="2">
    <source>
        <dbReference type="Proteomes" id="UP000051913"/>
    </source>
</evidence>
<keyword evidence="2" id="KW-1185">Reference proteome</keyword>
<proteinExistence type="predicted"/>
<protein>
    <submittedName>
        <fullName evidence="1">Uncharacterized protein</fullName>
    </submittedName>
</protein>
<reference evidence="1 2" key="1">
    <citation type="submission" date="2014-03" db="EMBL/GenBank/DDBJ databases">
        <title>Bradyrhizobium valentinum sp. nov., isolated from effective nodules of Lupinus mariae-josephae, a lupine endemic of basic-lime soils in Eastern Spain.</title>
        <authorList>
            <person name="Duran D."/>
            <person name="Rey L."/>
            <person name="Navarro A."/>
            <person name="Busquets A."/>
            <person name="Imperial J."/>
            <person name="Ruiz-Argueso T."/>
        </authorList>
    </citation>
    <scope>NUCLEOTIDE SEQUENCE [LARGE SCALE GENOMIC DNA]</scope>
    <source>
        <strain evidence="1 2">LmjM3</strain>
    </source>
</reference>
<dbReference type="STRING" id="1518501.CQ10_32400"/>
<dbReference type="AlphaFoldDB" id="A0A0R3KRE8"/>
<organism evidence="1 2">
    <name type="scientific">Bradyrhizobium valentinum</name>
    <dbReference type="NCBI Taxonomy" id="1518501"/>
    <lineage>
        <taxon>Bacteria</taxon>
        <taxon>Pseudomonadati</taxon>
        <taxon>Pseudomonadota</taxon>
        <taxon>Alphaproteobacteria</taxon>
        <taxon>Hyphomicrobiales</taxon>
        <taxon>Nitrobacteraceae</taxon>
        <taxon>Bradyrhizobium</taxon>
    </lineage>
</organism>
<gene>
    <name evidence="1" type="ORF">CP49_14850</name>
</gene>
<evidence type="ECO:0000313" key="1">
    <source>
        <dbReference type="EMBL" id="KRQ98793.1"/>
    </source>
</evidence>
<dbReference type="Proteomes" id="UP000051913">
    <property type="component" value="Unassembled WGS sequence"/>
</dbReference>
<sequence>MPVASWFETRGIAALLTMRVSDLILRRRASAVSKDAGPRSLHVIASAAKQSMPPHAERWIASSLMLVAMTE</sequence>